<dbReference type="InterPro" id="IPR015195">
    <property type="entry name" value="SLIDE"/>
</dbReference>
<keyword evidence="4" id="KW-0677">Repeat</keyword>
<feature type="compositionally biased region" description="Basic and acidic residues" evidence="13">
    <location>
        <begin position="97"/>
        <end position="108"/>
    </location>
</feature>
<comment type="subcellular location">
    <subcellularLocation>
        <location evidence="1">Nucleus</location>
    </subcellularLocation>
</comment>
<dbReference type="SUPFAM" id="SSF46689">
    <property type="entry name" value="Homeodomain-like"/>
    <property type="match status" value="2"/>
</dbReference>
<dbReference type="SMART" id="SM00717">
    <property type="entry name" value="SANT"/>
    <property type="match status" value="2"/>
</dbReference>
<feature type="compositionally biased region" description="Low complexity" evidence="13">
    <location>
        <begin position="1019"/>
        <end position="1032"/>
    </location>
</feature>
<dbReference type="GO" id="GO:0004386">
    <property type="term" value="F:helicase activity"/>
    <property type="evidence" value="ECO:0007669"/>
    <property type="project" value="UniProtKB-KW"/>
</dbReference>
<name>A0A1U7LN64_NEOID</name>
<comment type="caution">
    <text evidence="17">The sequence shown here is derived from an EMBL/GenBank/DDBJ whole genome shotgun (WGS) entry which is preliminary data.</text>
</comment>
<proteinExistence type="inferred from homology"/>
<dbReference type="GO" id="GO:0003677">
    <property type="term" value="F:DNA binding"/>
    <property type="evidence" value="ECO:0007669"/>
    <property type="project" value="InterPro"/>
</dbReference>
<keyword evidence="3" id="KW-0597">Phosphoprotein</keyword>
<feature type="compositionally biased region" description="Basic and acidic residues" evidence="13">
    <location>
        <begin position="32"/>
        <end position="44"/>
    </location>
</feature>
<feature type="compositionally biased region" description="Basic residues" evidence="13">
    <location>
        <begin position="1000"/>
        <end position="1011"/>
    </location>
</feature>
<dbReference type="InterPro" id="IPR009057">
    <property type="entry name" value="Homeodomain-like_sf"/>
</dbReference>
<keyword evidence="18" id="KW-1185">Reference proteome</keyword>
<dbReference type="PROSITE" id="PS51194">
    <property type="entry name" value="HELICASE_CTER"/>
    <property type="match status" value="1"/>
</dbReference>
<dbReference type="Pfam" id="PF00176">
    <property type="entry name" value="SNF2-rel_dom"/>
    <property type="match status" value="1"/>
</dbReference>
<dbReference type="PROSITE" id="PS51192">
    <property type="entry name" value="HELICASE_ATP_BIND_1"/>
    <property type="match status" value="1"/>
</dbReference>
<dbReference type="Gene3D" id="1.20.5.1190">
    <property type="entry name" value="iswi atpase"/>
    <property type="match status" value="1"/>
</dbReference>
<keyword evidence="6" id="KW-0378">Hydrolase</keyword>
<evidence type="ECO:0000313" key="18">
    <source>
        <dbReference type="Proteomes" id="UP000186594"/>
    </source>
</evidence>
<dbReference type="FunFam" id="1.10.10.60:FF:000022">
    <property type="entry name" value="ISWI chromatin-remodeling complex ATPase CHR11 isoform A"/>
    <property type="match status" value="1"/>
</dbReference>
<evidence type="ECO:0000256" key="2">
    <source>
        <dbReference type="ARBA" id="ARBA00009687"/>
    </source>
</evidence>
<dbReference type="InterPro" id="IPR038718">
    <property type="entry name" value="SNF2-like_sf"/>
</dbReference>
<dbReference type="STRING" id="1198029.A0A1U7LN64"/>
<keyword evidence="11" id="KW-0804">Transcription</keyword>
<dbReference type="Pfam" id="PF10193">
    <property type="entry name" value="Telomere_reg-2"/>
    <property type="match status" value="1"/>
</dbReference>
<dbReference type="InterPro" id="IPR036306">
    <property type="entry name" value="ISWI_HAND-dom_sf"/>
</dbReference>
<feature type="domain" description="SANT" evidence="16">
    <location>
        <begin position="805"/>
        <end position="857"/>
    </location>
</feature>
<dbReference type="Gene3D" id="3.40.50.10810">
    <property type="entry name" value="Tandem AAA-ATPase domain"/>
    <property type="match status" value="1"/>
</dbReference>
<feature type="region of interest" description="Disordered" evidence="13">
    <location>
        <begin position="92"/>
        <end position="113"/>
    </location>
</feature>
<dbReference type="GO" id="GO:0042393">
    <property type="term" value="F:histone binding"/>
    <property type="evidence" value="ECO:0007669"/>
    <property type="project" value="TreeGrafter"/>
</dbReference>
<dbReference type="GO" id="GO:0140658">
    <property type="term" value="F:ATP-dependent chromatin remodeler activity"/>
    <property type="evidence" value="ECO:0007669"/>
    <property type="project" value="TreeGrafter"/>
</dbReference>
<evidence type="ECO:0000256" key="6">
    <source>
        <dbReference type="ARBA" id="ARBA00022801"/>
    </source>
</evidence>
<dbReference type="EMBL" id="LXFE01000995">
    <property type="protein sequence ID" value="OLL24079.1"/>
    <property type="molecule type" value="Genomic_DNA"/>
</dbReference>
<dbReference type="Gene3D" id="1.25.40.720">
    <property type="entry name" value="Telomere length regulation protein 2, C-terminal domain"/>
    <property type="match status" value="2"/>
</dbReference>
<evidence type="ECO:0000313" key="17">
    <source>
        <dbReference type="EMBL" id="OLL24079.1"/>
    </source>
</evidence>
<keyword evidence="10" id="KW-0805">Transcription regulation</keyword>
<dbReference type="GO" id="GO:0005524">
    <property type="term" value="F:ATP binding"/>
    <property type="evidence" value="ECO:0007669"/>
    <property type="project" value="UniProtKB-KW"/>
</dbReference>
<keyword evidence="8" id="KW-0067">ATP-binding</keyword>
<dbReference type="InterPro" id="IPR027417">
    <property type="entry name" value="P-loop_NTPase"/>
</dbReference>
<organism evidence="17 18">
    <name type="scientific">Neolecta irregularis (strain DAH-3)</name>
    <dbReference type="NCBI Taxonomy" id="1198029"/>
    <lineage>
        <taxon>Eukaryota</taxon>
        <taxon>Fungi</taxon>
        <taxon>Dikarya</taxon>
        <taxon>Ascomycota</taxon>
        <taxon>Taphrinomycotina</taxon>
        <taxon>Neolectales</taxon>
        <taxon>Neolectaceae</taxon>
        <taxon>Neolecta</taxon>
    </lineage>
</organism>
<dbReference type="InterPro" id="IPR017884">
    <property type="entry name" value="SANT_dom"/>
</dbReference>
<dbReference type="Pfam" id="PF09111">
    <property type="entry name" value="SLIDE"/>
    <property type="match status" value="1"/>
</dbReference>
<dbReference type="InterPro" id="IPR019337">
    <property type="entry name" value="Telomere_length_regulation_dom"/>
</dbReference>
<dbReference type="PANTHER" id="PTHR45623:SF49">
    <property type="entry name" value="SWI_SNF-RELATED MATRIX-ASSOCIATED ACTIN-DEPENDENT REGULATOR OF CHROMATIN SUBFAMILY A MEMBER 5"/>
    <property type="match status" value="1"/>
</dbReference>
<evidence type="ECO:0000256" key="11">
    <source>
        <dbReference type="ARBA" id="ARBA00023163"/>
    </source>
</evidence>
<protein>
    <submittedName>
        <fullName evidence="17">ISWI chromatin-remodeling complex ATPase ISW2</fullName>
    </submittedName>
</protein>
<dbReference type="Proteomes" id="UP000186594">
    <property type="component" value="Unassembled WGS sequence"/>
</dbReference>
<dbReference type="FunFam" id="3.40.50.300:FF:000082">
    <property type="entry name" value="ISWI chromatin remodeling complex ATPase ISW1"/>
    <property type="match status" value="1"/>
</dbReference>
<gene>
    <name evidence="17" type="ORF">NEOLI_003123</name>
</gene>
<feature type="domain" description="Helicase ATP-binding" evidence="14">
    <location>
        <begin position="153"/>
        <end position="318"/>
    </location>
</feature>
<dbReference type="Pfam" id="PF00271">
    <property type="entry name" value="Helicase_C"/>
    <property type="match status" value="1"/>
</dbReference>
<sequence>MPHAAQNPQDPASDCSRGSHSPDWQLPAPGRRRSDINKEQRRAFGENNSRLNAAKDQDSKKRLAFLLGQSEIFRHFIAEADYNEIMQQRAKNGCKAKTNDTRHGRKTEQEEDAELLQDEQAEPEGNYVFQGSPSFVKGGLMRDYQVQGLNWLVALYENGLNGILADEMGLGKTLQTISFLGYLKFVRNIEGPHLIVVPKSTLDNWKREFEKWVPGFNTLVLQGAKDDRHILINDKLLQNDFDVCITSYEMVLREKSHLRKFAWQYIIIDEAHRIKNEDSMLSQVVRIFNSRNRLLITGTPLQNNLHELWALLNFLLPDVFGDSSAFDSWFEKQGEDSDIVVKQLHKVLRPFLLRRIKADVEKSLLPKKEINLYVGMTDMQVKWYRKILEKDIDAVNGANGKKEGKTRLLNIVMQLRKCCNHPYLFDGAEPGPPYTTDEHLVDNAAKMVVLDKLLRRMKAQGSRILIFSQMSRVLDILEDFCIFRGHNYCRIDGNTAHEDRILAIDDYNKEGSEKFIFLLTTRAGGLGINLTTADIVVLYDSDWNPQADLQAMDRAHRIGQKKQVIVFRFVTDKAIEEKVLERAAQKLRLDQLVIQQGRAQAGAANKAASKDDLLNMIQHGAEDVFKSVEGTMTDDDIDAILRRGEERTAALNKRYEGVGIEDLQKFASDSAYEWNGEDFQKKKIEIGQTWINPAKRERTQNYSIDGYYKDVLKTGGRTQAPPKAPKPKQVNVQDHQFYPRELLELQDKETAWYRKEQGYKVPLTEGDEMDLEVREQDRELEQHEIDNAQPLTQEEIARKEKFSTQGFSNWNRRDFQHFIAANVKHGRADLEMIAAECEGKTYEEIRQYSTVFWKKYKEIDGWERHITQIEAGEEKMRKAERQTKLLRRKLEGYRAPLQQLRLPYSQNKGKVYSEEEDRFLLVMLDKYGLSNEDVYDRLREEIRESPLFRFDWFFKSRTTDEIKRRCQTLLTIITKELGGGDDRKRGADDYDSEDEEPSKKLKNGAKNKFTSKIKGSGQTSRASSVVSTASTRGKARNRSQRRTSDDPDLLHLLQSQLSIDQLHSALESFTLSKDLQLPTPRNAQILSTLSNTILPQFWHLIHTPFTPLQGSVRKCLIDAFSSIAGLGALVSRCSGIISVGLQVEGTTQHGIDLIQFTELVVTNHPLHPAQVSRLISSHKSYVALWKEYVSLISGGKILGKFSELSQLLNYDTWLGNATNYSTWLGKLVHKSFEDSKNDEFIKDVSLMVSRSLGLGKPESFVSAMVSQFSDLESINRILKHLHWTNLMLFLRNLLHIQSSLYLKDCVNPSNPSTDRYSSDADKVGAIASILSSIVNDCKHAQTALEIWFYEKSMSERLPIRRAVALVLSKHDDFEKLCDKLLGLWADPLYMKHAPILSQNVIAENLLLCLAKLPKPILKSLSHQPIYTQGLSDHLSAMHEKVRLFGMVVGEAISSVVDSKPLKFGVPDMQTTEAESLKSLINITDMFFDPSAIFQPIVEEVQQPTTSPIEEALETPSVADPPASMQNLQTEFIPYPIPDFDDEDSDDDPVCATRKKKVLAPVYVKDLISMFRDHENYDRQLTALKSAPSLILRKAHFGSELSEYAIELGHQLVGLKDTFDIDDFLQMKRDAMVILIRCQFEKIGPFFADIYFNGDLSLQQRCMILTAIGIGARELAGLECEALKTLFPTRQLPEEIGKRFINEIDQIALSLQQHTLQPLSQKAEEQVSGPRVLQVRKFSTRLEVEARKPKPTVNKLAQIVHKTFFPLTSLWWTCWRDCQGNGPYFEELLTGVFLKTLSILLHASAPSSRDIPQMTSELWDIILFHRVNSEAGMFSILIILEVNEAKELARHHSKELVESFEWAQDVFNGGQDEEIRRIAASVTVKIQEIMEKYDRLMIEDIVLGTGRTGIGSGRLGLLGL</sequence>
<evidence type="ECO:0000256" key="9">
    <source>
        <dbReference type="ARBA" id="ARBA00022853"/>
    </source>
</evidence>
<dbReference type="Gene3D" id="3.40.50.300">
    <property type="entry name" value="P-loop containing nucleotide triphosphate hydrolases"/>
    <property type="match status" value="1"/>
</dbReference>
<evidence type="ECO:0000256" key="4">
    <source>
        <dbReference type="ARBA" id="ARBA00022737"/>
    </source>
</evidence>
<dbReference type="CDD" id="cd18793">
    <property type="entry name" value="SF2_C_SNF"/>
    <property type="match status" value="1"/>
</dbReference>
<dbReference type="InterPro" id="IPR014001">
    <property type="entry name" value="Helicase_ATP-bd"/>
</dbReference>
<dbReference type="Pfam" id="PF09110">
    <property type="entry name" value="HAND"/>
    <property type="match status" value="1"/>
</dbReference>
<dbReference type="GO" id="GO:0031010">
    <property type="term" value="C:ISWI-type complex"/>
    <property type="evidence" value="ECO:0007669"/>
    <property type="project" value="UniProtKB-ARBA"/>
</dbReference>
<feature type="region of interest" description="Disordered" evidence="13">
    <location>
        <begin position="1"/>
        <end position="57"/>
    </location>
</feature>
<keyword evidence="9" id="KW-0156">Chromatin regulator</keyword>
<evidence type="ECO:0000259" key="14">
    <source>
        <dbReference type="PROSITE" id="PS51192"/>
    </source>
</evidence>
<evidence type="ECO:0000259" key="16">
    <source>
        <dbReference type="PROSITE" id="PS51293"/>
    </source>
</evidence>
<evidence type="ECO:0000256" key="3">
    <source>
        <dbReference type="ARBA" id="ARBA00022553"/>
    </source>
</evidence>
<evidence type="ECO:0000256" key="7">
    <source>
        <dbReference type="ARBA" id="ARBA00022806"/>
    </source>
</evidence>
<dbReference type="PROSITE" id="PS51293">
    <property type="entry name" value="SANT"/>
    <property type="match status" value="1"/>
</dbReference>
<keyword evidence="7" id="KW-0347">Helicase</keyword>
<reference evidence="17 18" key="1">
    <citation type="submission" date="2016-04" db="EMBL/GenBank/DDBJ databases">
        <title>Evolutionary innovation and constraint leading to complex multicellularity in the Ascomycota.</title>
        <authorList>
            <person name="Cisse O."/>
            <person name="Nguyen A."/>
            <person name="Hewitt D.A."/>
            <person name="Jedd G."/>
            <person name="Stajich J.E."/>
        </authorList>
    </citation>
    <scope>NUCLEOTIDE SEQUENCE [LARGE SCALE GENOMIC DNA]</scope>
    <source>
        <strain evidence="17 18">DAH-3</strain>
    </source>
</reference>
<dbReference type="Gene3D" id="1.10.10.60">
    <property type="entry name" value="Homeodomain-like"/>
    <property type="match status" value="2"/>
</dbReference>
<dbReference type="FunFam" id="1.10.1040.30:FF:000003">
    <property type="entry name" value="ISWI chromatin-remodeling complex ATPase ISW2"/>
    <property type="match status" value="1"/>
</dbReference>
<comment type="similarity">
    <text evidence="2">Belongs to the SNF2/RAD54 helicase family. ISWI subfamily.</text>
</comment>
<feature type="compositionally biased region" description="Polar residues" evidence="13">
    <location>
        <begin position="1"/>
        <end position="10"/>
    </location>
</feature>
<dbReference type="GO" id="GO:0031491">
    <property type="term" value="F:nucleosome binding"/>
    <property type="evidence" value="ECO:0007669"/>
    <property type="project" value="InterPro"/>
</dbReference>
<dbReference type="InterPro" id="IPR001005">
    <property type="entry name" value="SANT/Myb"/>
</dbReference>
<dbReference type="SUPFAM" id="SSF101224">
    <property type="entry name" value="HAND domain of the nucleosome remodeling ATPase ISWI"/>
    <property type="match status" value="1"/>
</dbReference>
<feature type="region of interest" description="Disordered" evidence="13">
    <location>
        <begin position="981"/>
        <end position="1047"/>
    </location>
</feature>
<dbReference type="InterPro" id="IPR044754">
    <property type="entry name" value="Isw1/2_DEXHc"/>
</dbReference>
<dbReference type="OrthoDB" id="5857104at2759"/>
<evidence type="ECO:0000256" key="10">
    <source>
        <dbReference type="ARBA" id="ARBA00023015"/>
    </source>
</evidence>
<dbReference type="Gene3D" id="1.10.1040.30">
    <property type="entry name" value="ISWI, HAND domain"/>
    <property type="match status" value="1"/>
</dbReference>
<evidence type="ECO:0000256" key="13">
    <source>
        <dbReference type="SAM" id="MobiDB-lite"/>
    </source>
</evidence>
<keyword evidence="5" id="KW-0547">Nucleotide-binding</keyword>
<evidence type="ECO:0000256" key="5">
    <source>
        <dbReference type="ARBA" id="ARBA00022741"/>
    </source>
</evidence>
<dbReference type="GO" id="GO:0016887">
    <property type="term" value="F:ATP hydrolysis activity"/>
    <property type="evidence" value="ECO:0007669"/>
    <property type="project" value="TreeGrafter"/>
</dbReference>
<dbReference type="InterPro" id="IPR015194">
    <property type="entry name" value="ISWI_HAND-dom"/>
</dbReference>
<dbReference type="CDD" id="cd17997">
    <property type="entry name" value="DEXHc_SMARCA1_SMARCA5"/>
    <property type="match status" value="1"/>
</dbReference>
<dbReference type="InterPro" id="IPR001650">
    <property type="entry name" value="Helicase_C-like"/>
</dbReference>
<dbReference type="InterPro" id="IPR049730">
    <property type="entry name" value="SNF2/RAD54-like_C"/>
</dbReference>
<evidence type="ECO:0000259" key="15">
    <source>
        <dbReference type="PROSITE" id="PS51194"/>
    </source>
</evidence>
<dbReference type="SMART" id="SM00490">
    <property type="entry name" value="HELICc"/>
    <property type="match status" value="1"/>
</dbReference>
<dbReference type="InterPro" id="IPR000330">
    <property type="entry name" value="SNF2_N"/>
</dbReference>
<dbReference type="GO" id="GO:0045944">
    <property type="term" value="P:positive regulation of transcription by RNA polymerase II"/>
    <property type="evidence" value="ECO:0007669"/>
    <property type="project" value="UniProtKB-ARBA"/>
</dbReference>
<evidence type="ECO:0000256" key="8">
    <source>
        <dbReference type="ARBA" id="ARBA00022840"/>
    </source>
</evidence>
<dbReference type="PANTHER" id="PTHR45623">
    <property type="entry name" value="CHROMODOMAIN-HELICASE-DNA-BINDING PROTEIN 3-RELATED-RELATED"/>
    <property type="match status" value="1"/>
</dbReference>
<dbReference type="FunFam" id="3.40.50.10810:FF:000002">
    <property type="entry name" value="ISWI chromatin-remodeling complex ATPase CHR11 isoform A"/>
    <property type="match status" value="1"/>
</dbReference>
<accession>A0A1U7LN64</accession>
<dbReference type="InterPro" id="IPR038528">
    <property type="entry name" value="TEL2_C_sf"/>
</dbReference>
<dbReference type="GO" id="GO:0034728">
    <property type="term" value="P:nucleosome organization"/>
    <property type="evidence" value="ECO:0007669"/>
    <property type="project" value="TreeGrafter"/>
</dbReference>
<feature type="domain" description="Helicase C-terminal" evidence="15">
    <location>
        <begin position="449"/>
        <end position="600"/>
    </location>
</feature>
<keyword evidence="12" id="KW-0539">Nucleus</keyword>
<dbReference type="SUPFAM" id="SSF52540">
    <property type="entry name" value="P-loop containing nucleoside triphosphate hydrolases"/>
    <property type="match status" value="2"/>
</dbReference>
<evidence type="ECO:0000256" key="1">
    <source>
        <dbReference type="ARBA" id="ARBA00004123"/>
    </source>
</evidence>
<dbReference type="SMART" id="SM00487">
    <property type="entry name" value="DEXDc"/>
    <property type="match status" value="1"/>
</dbReference>
<evidence type="ECO:0000256" key="12">
    <source>
        <dbReference type="ARBA" id="ARBA00023242"/>
    </source>
</evidence>